<evidence type="ECO:0000313" key="3">
    <source>
        <dbReference type="Proteomes" id="UP000188268"/>
    </source>
</evidence>
<feature type="region of interest" description="Disordered" evidence="1">
    <location>
        <begin position="1"/>
        <end position="25"/>
    </location>
</feature>
<dbReference type="EMBL" id="AWWV01012589">
    <property type="protein sequence ID" value="OMO65880.1"/>
    <property type="molecule type" value="Genomic_DNA"/>
</dbReference>
<dbReference type="Proteomes" id="UP000188268">
    <property type="component" value="Unassembled WGS sequence"/>
</dbReference>
<keyword evidence="3" id="KW-1185">Reference proteome</keyword>
<protein>
    <submittedName>
        <fullName evidence="2">Uncharacterized protein</fullName>
    </submittedName>
</protein>
<evidence type="ECO:0000313" key="2">
    <source>
        <dbReference type="EMBL" id="OMO65880.1"/>
    </source>
</evidence>
<feature type="compositionally biased region" description="Polar residues" evidence="1">
    <location>
        <begin position="14"/>
        <end position="25"/>
    </location>
</feature>
<dbReference type="Gramene" id="OMO65880">
    <property type="protein sequence ID" value="OMO65880"/>
    <property type="gene ID" value="CCACVL1_21358"/>
</dbReference>
<gene>
    <name evidence="2" type="ORF">CCACVL1_21358</name>
</gene>
<proteinExistence type="predicted"/>
<organism evidence="2 3">
    <name type="scientific">Corchorus capsularis</name>
    <name type="common">Jute</name>
    <dbReference type="NCBI Taxonomy" id="210143"/>
    <lineage>
        <taxon>Eukaryota</taxon>
        <taxon>Viridiplantae</taxon>
        <taxon>Streptophyta</taxon>
        <taxon>Embryophyta</taxon>
        <taxon>Tracheophyta</taxon>
        <taxon>Spermatophyta</taxon>
        <taxon>Magnoliopsida</taxon>
        <taxon>eudicotyledons</taxon>
        <taxon>Gunneridae</taxon>
        <taxon>Pentapetalae</taxon>
        <taxon>rosids</taxon>
        <taxon>malvids</taxon>
        <taxon>Malvales</taxon>
        <taxon>Malvaceae</taxon>
        <taxon>Grewioideae</taxon>
        <taxon>Apeibeae</taxon>
        <taxon>Corchorus</taxon>
    </lineage>
</organism>
<comment type="caution">
    <text evidence="2">The sequence shown here is derived from an EMBL/GenBank/DDBJ whole genome shotgun (WGS) entry which is preliminary data.</text>
</comment>
<accession>A0A1R3H6J1</accession>
<reference evidence="2 3" key="1">
    <citation type="submission" date="2013-09" db="EMBL/GenBank/DDBJ databases">
        <title>Corchorus capsularis genome sequencing.</title>
        <authorList>
            <person name="Alam M."/>
            <person name="Haque M.S."/>
            <person name="Islam M.S."/>
            <person name="Emdad E.M."/>
            <person name="Islam M.M."/>
            <person name="Ahmed B."/>
            <person name="Halim A."/>
            <person name="Hossen Q.M.M."/>
            <person name="Hossain M.Z."/>
            <person name="Ahmed R."/>
            <person name="Khan M.M."/>
            <person name="Islam R."/>
            <person name="Rashid M.M."/>
            <person name="Khan S.A."/>
            <person name="Rahman M.S."/>
            <person name="Alam M."/>
        </authorList>
    </citation>
    <scope>NUCLEOTIDE SEQUENCE [LARGE SCALE GENOMIC DNA]</scope>
    <source>
        <strain evidence="3">cv. CVL-1</strain>
        <tissue evidence="2">Whole seedling</tissue>
    </source>
</reference>
<dbReference type="AlphaFoldDB" id="A0A1R3H6J1"/>
<sequence length="25" mass="2674">MVLTPDSVMAGRTPAQSTDFLTTSF</sequence>
<evidence type="ECO:0000256" key="1">
    <source>
        <dbReference type="SAM" id="MobiDB-lite"/>
    </source>
</evidence>
<name>A0A1R3H6J1_COCAP</name>